<proteinExistence type="predicted"/>
<dbReference type="Proteomes" id="UP000203357">
    <property type="component" value="Segment"/>
</dbReference>
<gene>
    <name evidence="2" type="primary">52</name>
    <name evidence="2" type="ORF">SEA_JUMBO_52</name>
</gene>
<feature type="region of interest" description="Disordered" evidence="1">
    <location>
        <begin position="1"/>
        <end position="21"/>
    </location>
</feature>
<organism evidence="2 3">
    <name type="scientific">Gordonia phage Jumbo</name>
    <dbReference type="NCBI Taxonomy" id="1887650"/>
    <lineage>
        <taxon>Viruses</taxon>
        <taxon>Duplodnaviria</taxon>
        <taxon>Heunggongvirae</taxon>
        <taxon>Uroviricota</taxon>
        <taxon>Caudoviricetes</taxon>
        <taxon>Gorjumvirus</taxon>
        <taxon>Gorjumvirus jumbo</taxon>
    </lineage>
</organism>
<feature type="compositionally biased region" description="Basic and acidic residues" evidence="1">
    <location>
        <begin position="8"/>
        <end position="21"/>
    </location>
</feature>
<sequence length="70" mass="7876">MSSTLKFSLRESKVEKHDGKRQEIMGRNGAEIAKYIALVAGETQKREKIKAPHKAKKKAKARAKRKATGR</sequence>
<dbReference type="KEGG" id="vg:29067944"/>
<keyword evidence="3" id="KW-1185">Reference proteome</keyword>
<feature type="compositionally biased region" description="Basic residues" evidence="1">
    <location>
        <begin position="51"/>
        <end position="70"/>
    </location>
</feature>
<feature type="region of interest" description="Disordered" evidence="1">
    <location>
        <begin position="43"/>
        <end position="70"/>
    </location>
</feature>
<dbReference type="EMBL" id="KX557281">
    <property type="protein sequence ID" value="AOE44562.1"/>
    <property type="molecule type" value="Genomic_DNA"/>
</dbReference>
<accession>A0A1B3B0P0</accession>
<evidence type="ECO:0000313" key="3">
    <source>
        <dbReference type="Proteomes" id="UP000203357"/>
    </source>
</evidence>
<name>A0A1B3B0P0_9CAUD</name>
<evidence type="ECO:0000313" key="2">
    <source>
        <dbReference type="EMBL" id="AOE44562.1"/>
    </source>
</evidence>
<dbReference type="RefSeq" id="YP_009291017.1">
    <property type="nucleotide sequence ID" value="NC_031109.1"/>
</dbReference>
<evidence type="ECO:0000256" key="1">
    <source>
        <dbReference type="SAM" id="MobiDB-lite"/>
    </source>
</evidence>
<protein>
    <submittedName>
        <fullName evidence="2">Uncharacterized protein</fullName>
    </submittedName>
</protein>
<reference evidence="3" key="1">
    <citation type="submission" date="2016-07" db="EMBL/GenBank/DDBJ databases">
        <authorList>
            <person name="Florea S."/>
            <person name="Webb J.S."/>
            <person name="Jaromczyk J."/>
            <person name="Schardl C.L."/>
        </authorList>
    </citation>
    <scope>NUCLEOTIDE SEQUENCE [LARGE SCALE GENOMIC DNA]</scope>
</reference>
<dbReference type="GeneID" id="29067944"/>